<dbReference type="FunFam" id="3.90.550.10:FF:000004">
    <property type="entry name" value="UDP-glucose glycoprotein glucosyltransferase 1"/>
    <property type="match status" value="1"/>
</dbReference>
<dbReference type="InterPro" id="IPR040692">
    <property type="entry name" value="UGGT_TRXL_3"/>
</dbReference>
<evidence type="ECO:0000256" key="10">
    <source>
        <dbReference type="ARBA" id="ARBA00045874"/>
    </source>
</evidence>
<reference evidence="19" key="1">
    <citation type="submission" date="2021-12" db="EMBL/GenBank/DDBJ databases">
        <authorList>
            <person name="King R."/>
        </authorList>
    </citation>
    <scope>NUCLEOTIDE SEQUENCE</scope>
</reference>
<dbReference type="Pfam" id="PF18403">
    <property type="entry name" value="Thioredoxin_15"/>
    <property type="match status" value="1"/>
</dbReference>
<dbReference type="InterPro" id="IPR040525">
    <property type="entry name" value="UGGT_TRXL_4"/>
</dbReference>
<comment type="similarity">
    <text evidence="4">Belongs to the glycosyltransferase 8 family.</text>
</comment>
<evidence type="ECO:0000256" key="4">
    <source>
        <dbReference type="ARBA" id="ARBA00006351"/>
    </source>
</evidence>
<feature type="signal peptide" evidence="13">
    <location>
        <begin position="1"/>
        <end position="21"/>
    </location>
</feature>
<evidence type="ECO:0000256" key="7">
    <source>
        <dbReference type="ARBA" id="ARBA00022729"/>
    </source>
</evidence>
<dbReference type="PANTHER" id="PTHR11226">
    <property type="entry name" value="UDP-GLUCOSE GLYCOPROTEIN:GLUCOSYLTRANSFERASE"/>
    <property type="match status" value="1"/>
</dbReference>
<dbReference type="InterPro" id="IPR040497">
    <property type="entry name" value="Glyco_transf_24"/>
</dbReference>
<dbReference type="Pfam" id="PF18402">
    <property type="entry name" value="Thioredoxin_14"/>
    <property type="match status" value="1"/>
</dbReference>
<evidence type="ECO:0000259" key="14">
    <source>
        <dbReference type="Pfam" id="PF18400"/>
    </source>
</evidence>
<keyword evidence="8" id="KW-0256">Endoplasmic reticulum</keyword>
<dbReference type="SUPFAM" id="SSF53448">
    <property type="entry name" value="Nucleotide-diphospho-sugar transferases"/>
    <property type="match status" value="1"/>
</dbReference>
<keyword evidence="5" id="KW-0328">Glycosyltransferase</keyword>
<dbReference type="EMBL" id="OU893341">
    <property type="protein sequence ID" value="CAG9782915.1"/>
    <property type="molecule type" value="Genomic_DNA"/>
</dbReference>
<feature type="domain" description="UGGT thioredoxin-like" evidence="15">
    <location>
        <begin position="311"/>
        <end position="430"/>
    </location>
</feature>
<accession>A0A9N9N254</accession>
<dbReference type="GO" id="GO:0005788">
    <property type="term" value="C:endoplasmic reticulum lumen"/>
    <property type="evidence" value="ECO:0007669"/>
    <property type="project" value="UniProtKB-SubCell"/>
</dbReference>
<evidence type="ECO:0000256" key="8">
    <source>
        <dbReference type="ARBA" id="ARBA00022824"/>
    </source>
</evidence>
<dbReference type="GO" id="GO:0003980">
    <property type="term" value="F:UDP-glucose:glycoprotein glucosyltransferase activity"/>
    <property type="evidence" value="ECO:0007669"/>
    <property type="project" value="InterPro"/>
</dbReference>
<gene>
    <name evidence="19" type="ORF">DIATSA_LOCUS1138</name>
</gene>
<dbReference type="InterPro" id="IPR040694">
    <property type="entry name" value="UGGT_TRXL_2"/>
</dbReference>
<evidence type="ECO:0000256" key="2">
    <source>
        <dbReference type="ARBA" id="ARBA00004319"/>
    </source>
</evidence>
<evidence type="ECO:0000259" key="17">
    <source>
        <dbReference type="Pfam" id="PF18403"/>
    </source>
</evidence>
<evidence type="ECO:0000256" key="6">
    <source>
        <dbReference type="ARBA" id="ARBA00022679"/>
    </source>
</evidence>
<dbReference type="InterPro" id="IPR040693">
    <property type="entry name" value="UGGT_TRXL_1"/>
</dbReference>
<feature type="domain" description="UGGT thioredoxin-like" evidence="14">
    <location>
        <begin position="48"/>
        <end position="228"/>
    </location>
</feature>
<keyword evidence="7 13" id="KW-0732">Signal</keyword>
<evidence type="ECO:0000259" key="18">
    <source>
        <dbReference type="Pfam" id="PF18404"/>
    </source>
</evidence>
<dbReference type="Pfam" id="PF18400">
    <property type="entry name" value="Thioredoxin_12"/>
    <property type="match status" value="1"/>
</dbReference>
<evidence type="ECO:0000259" key="15">
    <source>
        <dbReference type="Pfam" id="PF18401"/>
    </source>
</evidence>
<feature type="compositionally biased region" description="Basic and acidic residues" evidence="12">
    <location>
        <begin position="1615"/>
        <end position="1624"/>
    </location>
</feature>
<name>A0A9N9N254_9NEOP</name>
<feature type="domain" description="UDP-glucose:glycoprotein glucosyltransferase thioredoxin-like" evidence="17">
    <location>
        <begin position="807"/>
        <end position="986"/>
    </location>
</feature>
<evidence type="ECO:0000313" key="20">
    <source>
        <dbReference type="Proteomes" id="UP001153714"/>
    </source>
</evidence>
<proteinExistence type="inferred from homology"/>
<dbReference type="OrthoDB" id="27683at2759"/>
<feature type="compositionally biased region" description="Basic and acidic residues" evidence="12">
    <location>
        <begin position="249"/>
        <end position="262"/>
    </location>
</feature>
<feature type="domain" description="Glucosyltransferase 24 catalytic" evidence="18">
    <location>
        <begin position="1315"/>
        <end position="1582"/>
    </location>
</feature>
<dbReference type="GO" id="GO:0018279">
    <property type="term" value="P:protein N-linked glycosylation via asparagine"/>
    <property type="evidence" value="ECO:0007669"/>
    <property type="project" value="TreeGrafter"/>
</dbReference>
<dbReference type="GO" id="GO:0036503">
    <property type="term" value="P:ERAD pathway"/>
    <property type="evidence" value="ECO:0007669"/>
    <property type="project" value="TreeGrafter"/>
</dbReference>
<evidence type="ECO:0008006" key="21">
    <source>
        <dbReference type="Google" id="ProtNLM"/>
    </source>
</evidence>
<feature type="compositionally biased region" description="Basic and acidic residues" evidence="12">
    <location>
        <begin position="1595"/>
        <end position="1607"/>
    </location>
</feature>
<reference evidence="19" key="2">
    <citation type="submission" date="2022-10" db="EMBL/GenBank/DDBJ databases">
        <authorList>
            <consortium name="ENA_rothamsted_submissions"/>
            <consortium name="culmorum"/>
            <person name="King R."/>
        </authorList>
    </citation>
    <scope>NUCLEOTIDE SEQUENCE</scope>
</reference>
<evidence type="ECO:0000256" key="9">
    <source>
        <dbReference type="ARBA" id="ARBA00023180"/>
    </source>
</evidence>
<comment type="subcellular location">
    <subcellularLocation>
        <location evidence="2">Endoplasmic reticulum lumen</location>
    </subcellularLocation>
</comment>
<feature type="compositionally biased region" description="Acidic residues" evidence="12">
    <location>
        <begin position="263"/>
        <end position="277"/>
    </location>
</feature>
<evidence type="ECO:0000259" key="16">
    <source>
        <dbReference type="Pfam" id="PF18402"/>
    </source>
</evidence>
<dbReference type="Gene3D" id="3.90.550.10">
    <property type="entry name" value="Spore Coat Polysaccharide Biosynthesis Protein SpsA, Chain A"/>
    <property type="match status" value="1"/>
</dbReference>
<dbReference type="PANTHER" id="PTHR11226:SF0">
    <property type="entry name" value="UDP-GLUCOSE:GLYCOPROTEIN GLUCOSYLTRANSFERASE"/>
    <property type="match status" value="1"/>
</dbReference>
<dbReference type="InterPro" id="IPR029044">
    <property type="entry name" value="Nucleotide-diphossugar_trans"/>
</dbReference>
<evidence type="ECO:0000256" key="11">
    <source>
        <dbReference type="ARBA" id="ARBA00048456"/>
    </source>
</evidence>
<evidence type="ECO:0000256" key="12">
    <source>
        <dbReference type="SAM" id="MobiDB-lite"/>
    </source>
</evidence>
<comment type="pathway">
    <text evidence="3">Protein modification; protein glycosylation.</text>
</comment>
<dbReference type="Pfam" id="PF18401">
    <property type="entry name" value="Thioredoxin_13"/>
    <property type="match status" value="1"/>
</dbReference>
<feature type="region of interest" description="Disordered" evidence="12">
    <location>
        <begin position="248"/>
        <end position="282"/>
    </location>
</feature>
<evidence type="ECO:0000256" key="1">
    <source>
        <dbReference type="ARBA" id="ARBA00001913"/>
    </source>
</evidence>
<evidence type="ECO:0000313" key="19">
    <source>
        <dbReference type="EMBL" id="CAG9782915.1"/>
    </source>
</evidence>
<feature type="domain" description="UGGT thioredoxin-like" evidence="16">
    <location>
        <begin position="515"/>
        <end position="763"/>
    </location>
</feature>
<feature type="chain" id="PRO_5040396564" description="UDP-glucose:glycoprotein glucosyltransferase" evidence="13">
    <location>
        <begin position="22"/>
        <end position="1624"/>
    </location>
</feature>
<evidence type="ECO:0000256" key="13">
    <source>
        <dbReference type="SAM" id="SignalP"/>
    </source>
</evidence>
<keyword evidence="6" id="KW-0808">Transferase</keyword>
<evidence type="ECO:0000256" key="3">
    <source>
        <dbReference type="ARBA" id="ARBA00004922"/>
    </source>
</evidence>
<dbReference type="Proteomes" id="UP001153714">
    <property type="component" value="Chromosome 10"/>
</dbReference>
<feature type="region of interest" description="Disordered" evidence="12">
    <location>
        <begin position="1595"/>
        <end position="1624"/>
    </location>
</feature>
<dbReference type="InterPro" id="IPR009448">
    <property type="entry name" value="UDP-g_GGtrans"/>
</dbReference>
<dbReference type="Pfam" id="PF06427">
    <property type="entry name" value="UDP-g_GGTase"/>
    <property type="match status" value="1"/>
</dbReference>
<dbReference type="Pfam" id="PF18404">
    <property type="entry name" value="Glyco_transf_24"/>
    <property type="match status" value="1"/>
</dbReference>
<comment type="function">
    <text evidence="10">Recognizes glycoproteins with minor folding defects. Reglucosylates single N-glycans near the misfolded part of the protein, thus providing quality control for protein folding in the endoplasmic reticulum. Reglucosylated proteins are recognized by calreticulin for recycling to the endoplasmic reticulum and refolding or degradation.</text>
</comment>
<comment type="cofactor">
    <cofactor evidence="1">
        <name>Ca(2+)</name>
        <dbReference type="ChEBI" id="CHEBI:29108"/>
    </cofactor>
</comment>
<protein>
    <recommendedName>
        <fullName evidence="21">UDP-glucose:glycoprotein glucosyltransferase</fullName>
    </recommendedName>
</protein>
<dbReference type="GO" id="GO:0051082">
    <property type="term" value="F:unfolded protein binding"/>
    <property type="evidence" value="ECO:0007669"/>
    <property type="project" value="TreeGrafter"/>
</dbReference>
<comment type="catalytic activity">
    <reaction evidence="11">
        <text>N(4)-(alpha-D-Man-(1-&gt;2)-alpha-D-Man-(1-&gt;2)-alpha-D-Man-(1-&gt;3)-[alpha-D-Man-(1-&gt;2)-alpha-D-Man-(1-&gt;3)-[alpha-D-Man-(1-&gt;2)-alpha-D-Man-(1-&gt;6)]-alpha-D-Man-(1-&gt;6)]-beta-D-Man-(1-&gt;4)-beta-D-GlcNAc-(1-&gt;4)-beta-D-GlcNAc)-L-asparaginyl-[protein] (N-glucan mannose isomer 9A1,2,3B1,2,3) + UDP-alpha-D-glucose = N(4)-(alpha-D-Glc-(1-&gt;3)-alpha-D-Man-(1-&gt;2)-alpha-D-Man-(1-&gt;2)-alpha-D-Man-(1-&gt;3)-[alpha-D-Man-(1-&gt;2)-alpha-D-Man-(1-&gt;3)-[alpha-D-Man-(1-&gt;2)-alpha-D-Man-(1-&gt;6)]-alpha-D-Man-(1-&gt;6)]-beta-D-Man-(1-&gt;4)-beta-D-GlcNAc-(1-&gt;4)-beta-D-GlcNAc)-L-asparaginyl-[protein] + UDP + H(+)</text>
        <dbReference type="Rhea" id="RHEA:61304"/>
        <dbReference type="Rhea" id="RHEA-COMP:14356"/>
        <dbReference type="Rhea" id="RHEA-COMP:14357"/>
        <dbReference type="ChEBI" id="CHEBI:15378"/>
        <dbReference type="ChEBI" id="CHEBI:58223"/>
        <dbReference type="ChEBI" id="CHEBI:58885"/>
        <dbReference type="ChEBI" id="CHEBI:59080"/>
        <dbReference type="ChEBI" id="CHEBI:139493"/>
    </reaction>
</comment>
<sequence>MVSTGLLIPLVVVACFSVILASNPETTKHQEKKSKSVTSFVSAKWETTPIVLELAEYLSGESTDLFWSFVDQINTLKSSLDSLETDKEVYDACIGVASTLMVPAQLRMAKLALSMHTTSPTVRMFDQISSQNGAKEVQCDTFVFIASRRVCDNDALRDILKSYDKYDPEEHRLETYLLDHTYPSSDNKSLTAILYGELGMADFATKHKILSGYADKGAINYVVRWNVKPRGRPKLRLSGYGVELQLKSTEYKSQDDSTPKEAEGEEQTVSEEEDENDPQNQIDGFNFGRLKNLFPALRTPLERFRRHLSESSEELAPLKVWQMQALSMQAAAAVVDANDAGGDESLKVLTSIAQNFPMQTKSLIHVNVPRSFRDEVLYNQDVWASSLALRPAEPLLLVSGAQYDAEDVDVLALLAAIREDIGPMNTLHALADEVPTYYIQYAPILRFKYQGSLTCRVFYQISRPRLHPDLRLEKDGRRGILKYYVNHAGLSKKLISNLMSLELGESYTWEEYGLDVRDTAITWLNDLETDERYRRWPSSYMELLRPTYPGMLRNLRRNIYNYVIVVDPTSLASGPPLKLGETLLKHATPVRVGLVLAPGSGNARLEAAVRSAFNYVAQEKNSNKEAYYFLTQLLHPSQEDKLTLDLVKKQLKKYADSNDNLDDVISEDSEYNFGSQLAEEFVSKIGTNKYPQVLINGVPLTEEGPTPVMSSVELLEESLVSAMARNTARLQRAVFRGELADTDDALDYLMKQSHIMPRLNRRVLGSEPSQYLDLSGVPSSSELFTEDKIHRLMHLSGRDALATALPLLRYFTKPGKPDKITQTIWIAGDLNKKESRDLLKNALTFMRESGGVRVAFLPNVEGFSTVDQSLNKVVIAALTVLEPAKATKYVAQLLENEGCHERQDCDILPELLPALNKYEWVLKASRVLCARSFKLRPSSRAVVHNARIIGPLYDTEKFTVEDFMLLERFTNQVYGDKLSEVFGKKKTSTNDVHDDDDDVTTELSCDERLKVITVLASRSSRVRTPLPTGLRTEHSLVDLPPLMQNEPSIEIVAVLDPASNAAQRLAPLLLVLRKVVNCRVKLFLNPQDKNSDMPLKSFYRYVLEPELQFTSSGALTGGAMARFSRLPHAPLLSMELRTPANWLVECVKSVYDLDNIRLADVETVVHSEFELEYLLLEGHAWDTNLGTPPRGLQLVLGTREKPETMDTIVMANLGYFQLKANPGAWILRLRPGRSEEIYEIVGHENTDTPAGSEDIHVLMSSFRSHVIKLRVSKKPDKQHLELLVENDEKNSGGIWNSIASSFGGGEDQEAQDETINVFSVASGHLYERFLRIMMLSVLKHTKSPVKFWFLKNYLSPSLKDILPYMAQEYGFQYELVQYQWPRWLQRQRDRQRTIWGYKILFLDVLFPLHVKKIIFVDADQIVRADLKELVELDLGGAPYGYTPFCDSRTEMEGFRFWKQGYWRNHLQGRRYHISALYVVDLKRFRRIAAGDRLRGQYQALSQDPNSLSNLDQDLPNNMIHQVAIKSLPQEWLWCETWCDEDSKRYAKTIDLCNNPMTKEAKLSAAMRIVPEWREYDEEVKALQARVRRGLYQAADHEQEVDTGHDEVTAASESAGKAHQDHTEL</sequence>
<evidence type="ECO:0000256" key="5">
    <source>
        <dbReference type="ARBA" id="ARBA00022676"/>
    </source>
</evidence>
<keyword evidence="20" id="KW-1185">Reference proteome</keyword>
<organism evidence="19 20">
    <name type="scientific">Diatraea saccharalis</name>
    <name type="common">sugarcane borer</name>
    <dbReference type="NCBI Taxonomy" id="40085"/>
    <lineage>
        <taxon>Eukaryota</taxon>
        <taxon>Metazoa</taxon>
        <taxon>Ecdysozoa</taxon>
        <taxon>Arthropoda</taxon>
        <taxon>Hexapoda</taxon>
        <taxon>Insecta</taxon>
        <taxon>Pterygota</taxon>
        <taxon>Neoptera</taxon>
        <taxon>Endopterygota</taxon>
        <taxon>Lepidoptera</taxon>
        <taxon>Glossata</taxon>
        <taxon>Ditrysia</taxon>
        <taxon>Pyraloidea</taxon>
        <taxon>Crambidae</taxon>
        <taxon>Crambinae</taxon>
        <taxon>Diatraea</taxon>
    </lineage>
</organism>
<keyword evidence="9" id="KW-0325">Glycoprotein</keyword>
<dbReference type="CDD" id="cd06432">
    <property type="entry name" value="GT8_HUGT1_C_like"/>
    <property type="match status" value="1"/>
</dbReference>